<name>A0A8J6QL69_9FLAO</name>
<dbReference type="RefSeq" id="WP_188231073.1">
    <property type="nucleotide sequence ID" value="NZ_JACVXB010000007.1"/>
</dbReference>
<dbReference type="EMBL" id="JACVXB010000007">
    <property type="protein sequence ID" value="MBD0833289.1"/>
    <property type="molecule type" value="Genomic_DNA"/>
</dbReference>
<comment type="caution">
    <text evidence="1">The sequence shown here is derived from an EMBL/GenBank/DDBJ whole genome shotgun (WGS) entry which is preliminary data.</text>
</comment>
<sequence length="65" mass="7544">MRKIIVANINSALSEELNKGKHHLEFELEKTSELLSNGWHIIDYYIVNTSDSLFSFSIVYILEKT</sequence>
<gene>
    <name evidence="1" type="ORF">ICJ83_14230</name>
</gene>
<organism evidence="1 2">
    <name type="scientific">Aestuariibaculum sediminum</name>
    <dbReference type="NCBI Taxonomy" id="2770637"/>
    <lineage>
        <taxon>Bacteria</taxon>
        <taxon>Pseudomonadati</taxon>
        <taxon>Bacteroidota</taxon>
        <taxon>Flavobacteriia</taxon>
        <taxon>Flavobacteriales</taxon>
        <taxon>Flavobacteriaceae</taxon>
    </lineage>
</organism>
<reference evidence="1 2" key="1">
    <citation type="submission" date="2020-09" db="EMBL/GenBank/DDBJ databases">
        <title>TT11 complete genome.</title>
        <authorList>
            <person name="Wu Z."/>
        </authorList>
    </citation>
    <scope>NUCLEOTIDE SEQUENCE [LARGE SCALE GENOMIC DNA]</scope>
    <source>
        <strain evidence="1 2">TT11</strain>
    </source>
</reference>
<accession>A0A8J6QL69</accession>
<evidence type="ECO:0000313" key="1">
    <source>
        <dbReference type="EMBL" id="MBD0833289.1"/>
    </source>
</evidence>
<evidence type="ECO:0000313" key="2">
    <source>
        <dbReference type="Proteomes" id="UP000600588"/>
    </source>
</evidence>
<protein>
    <submittedName>
        <fullName evidence="1">Uncharacterized protein</fullName>
    </submittedName>
</protein>
<dbReference type="Proteomes" id="UP000600588">
    <property type="component" value="Unassembled WGS sequence"/>
</dbReference>
<proteinExistence type="predicted"/>
<dbReference type="AlphaFoldDB" id="A0A8J6QL69"/>
<keyword evidence="2" id="KW-1185">Reference proteome</keyword>